<dbReference type="PANTHER" id="PTHR42949:SF3">
    <property type="entry name" value="ANAEROBIC GLYCEROL-3-PHOSPHATE DEHYDROGENASE SUBUNIT B"/>
    <property type="match status" value="1"/>
</dbReference>
<dbReference type="Gene3D" id="3.50.50.60">
    <property type="entry name" value="FAD/NAD(P)-binding domain"/>
    <property type="match status" value="2"/>
</dbReference>
<dbReference type="GeneID" id="4906589"/>
<gene>
    <name evidence="3" type="ordered locus">Smar_0259</name>
</gene>
<dbReference type="STRING" id="399550.Smar_0259"/>
<evidence type="ECO:0000313" key="3">
    <source>
        <dbReference type="EMBL" id="ABN69372.1"/>
    </source>
</evidence>
<reference evidence="3 4" key="2">
    <citation type="journal article" date="2009" name="Stand. Genomic Sci.">
        <title>Complete genome sequence of Staphylothermus marinus Stetter and Fiala 1986 type strain F1.</title>
        <authorList>
            <person name="Anderson I.J."/>
            <person name="Sun H."/>
            <person name="Lapidus A."/>
            <person name="Copeland A."/>
            <person name="Glavina Del Rio T."/>
            <person name="Tice H."/>
            <person name="Dalin E."/>
            <person name="Lucas S."/>
            <person name="Barry K."/>
            <person name="Land M."/>
            <person name="Richardson P."/>
            <person name="Huber H."/>
            <person name="Kyrpides N.C."/>
        </authorList>
    </citation>
    <scope>NUCLEOTIDE SEQUENCE [LARGE SCALE GENOMIC DNA]</scope>
    <source>
        <strain evidence="4">ATCC 43588 / DSM 3639 / JCM 9404 / F1</strain>
    </source>
</reference>
<organism evidence="3 4">
    <name type="scientific">Staphylothermus marinus (strain ATCC 43588 / DSM 3639 / JCM 9404 / F1)</name>
    <dbReference type="NCBI Taxonomy" id="399550"/>
    <lineage>
        <taxon>Archaea</taxon>
        <taxon>Thermoproteota</taxon>
        <taxon>Thermoprotei</taxon>
        <taxon>Desulfurococcales</taxon>
        <taxon>Desulfurococcaceae</taxon>
        <taxon>Staphylothermus</taxon>
    </lineage>
</organism>
<reference evidence="4" key="1">
    <citation type="journal article" date="2009" name="BMC Genomics">
        <title>The complete genome sequence of Staphylothermus marinus reveals differences in sulfur metabolism among heterotrophic Crenarchaeota.</title>
        <authorList>
            <person name="Anderson I.J."/>
            <person name="Dharmarajan L."/>
            <person name="Rodriguez J."/>
            <person name="Hooper S."/>
            <person name="Porat I."/>
            <person name="Ulrich L.E."/>
            <person name="Elkins J.G."/>
            <person name="Mavromatis K."/>
            <person name="Sun H."/>
            <person name="Land M."/>
            <person name="Lapidus A."/>
            <person name="Lucas S."/>
            <person name="Barry K."/>
            <person name="Huber H."/>
            <person name="Zhulin I.B."/>
            <person name="Whitman W.B."/>
            <person name="Mukhopadhyay B."/>
            <person name="Woese C."/>
            <person name="Bristow J."/>
            <person name="Kyrpides N."/>
        </authorList>
    </citation>
    <scope>NUCLEOTIDE SEQUENCE [LARGE SCALE GENOMIC DNA]</scope>
    <source>
        <strain evidence="4">ATCC 43588 / DSM 3639 / JCM 9404 / F1</strain>
    </source>
</reference>
<proteinExistence type="predicted"/>
<dbReference type="KEGG" id="smr:Smar_0259"/>
<keyword evidence="4" id="KW-1185">Reference proteome</keyword>
<dbReference type="InterPro" id="IPR036188">
    <property type="entry name" value="FAD/NAD-bd_sf"/>
</dbReference>
<feature type="domain" description="FAD/NAD(P)-binding" evidence="2">
    <location>
        <begin position="5"/>
        <end position="313"/>
    </location>
</feature>
<dbReference type="Pfam" id="PF07992">
    <property type="entry name" value="Pyr_redox_2"/>
    <property type="match status" value="1"/>
</dbReference>
<dbReference type="PRINTS" id="PR00411">
    <property type="entry name" value="PNDRDTASEI"/>
</dbReference>
<dbReference type="InterPro" id="IPR023753">
    <property type="entry name" value="FAD/NAD-binding_dom"/>
</dbReference>
<dbReference type="PANTHER" id="PTHR42949">
    <property type="entry name" value="ANAEROBIC GLYCEROL-3-PHOSPHATE DEHYDROGENASE SUBUNIT B"/>
    <property type="match status" value="1"/>
</dbReference>
<name>A3DL62_STAMF</name>
<dbReference type="eggNOG" id="arCOG01295">
    <property type="taxonomic scope" value="Archaea"/>
</dbReference>
<dbReference type="PRINTS" id="PR00368">
    <property type="entry name" value="FADPNR"/>
</dbReference>
<evidence type="ECO:0000313" key="4">
    <source>
        <dbReference type="Proteomes" id="UP000000254"/>
    </source>
</evidence>
<dbReference type="EMBL" id="CP000575">
    <property type="protein sequence ID" value="ABN69372.1"/>
    <property type="molecule type" value="Genomic_DNA"/>
</dbReference>
<dbReference type="Proteomes" id="UP000000254">
    <property type="component" value="Chromosome"/>
</dbReference>
<dbReference type="SUPFAM" id="SSF51905">
    <property type="entry name" value="FAD/NAD(P)-binding domain"/>
    <property type="match status" value="1"/>
</dbReference>
<dbReference type="RefSeq" id="WP_011838563.1">
    <property type="nucleotide sequence ID" value="NC_009033.1"/>
</dbReference>
<keyword evidence="1" id="KW-0560">Oxidoreductase</keyword>
<dbReference type="HOGENOM" id="CLU_030705_0_0_2"/>
<dbReference type="OrthoDB" id="27340at2157"/>
<evidence type="ECO:0000259" key="2">
    <source>
        <dbReference type="Pfam" id="PF07992"/>
    </source>
</evidence>
<sequence length="417" mass="45948">MRKEYDALIIGGGPAGLASAIKLAEKGYEPLIIEAKDRLGGIPLQCIHPGFGLHYFHEDLTGPEFIYRFINRVEQLDINYVTNAYVEKIINESIISKKVSIISPHGNLVFEGKALIYAAGARERHRYEISIPGPNVAGIYTAGEAQTMMDMYGIMPGKKVLIIGSGDVGLIMARRFVLEGAEVVGVVEILKYPSGLVRNIVQCLKDFSIPLMLQHMVTDIKAENGRVSGAIISKVDENLKPIPGTEKEIGCDTIIIAAGLRPKVKLLKEIGVNIDPRTHGPLVNDYLETINVPGVFVAGNALLINDYVDYATEQGEWAAESAALHIEFKGLPTKQWRKVVPGENIRLVVPQYVSGEKNTILYIRVTEPLENVQLMFPEVGKSIPVIHALPSIMLRIRLRKEDVSKTTDKIIVEAKPL</sequence>
<accession>A3DL62</accession>
<evidence type="ECO:0000256" key="1">
    <source>
        <dbReference type="ARBA" id="ARBA00023002"/>
    </source>
</evidence>
<dbReference type="InterPro" id="IPR051691">
    <property type="entry name" value="Metab_Enz_Cyan_OpOx_G3PDH"/>
</dbReference>
<dbReference type="GO" id="GO:0016491">
    <property type="term" value="F:oxidoreductase activity"/>
    <property type="evidence" value="ECO:0007669"/>
    <property type="project" value="UniProtKB-KW"/>
</dbReference>
<protein>
    <submittedName>
        <fullName evidence="3">FAD-dependent pyridine nucleotide-disulphide oxidoreductase</fullName>
    </submittedName>
</protein>
<dbReference type="AlphaFoldDB" id="A3DL62"/>